<sequence length="231" mass="26371">MNISALHERGFFDKLTGNDIVIGYRFVDQNQALTEYNRHETLRAIPATDEEKELLEGAYLSPSLDLRPDGLPSNYWENALLIANLWNFHKCKMTANDKLLMKRPMLFISDVEKVKRNKEAIVSYISAHGISSADVSKTILFWEHRYSGGKVGYQMLIPSMYLEKSYYYSERKSGWGTNSLGIRAWCMQFGYQSGAPAAEWKEWKVSGWPKGSSDNTRIVHHAQSTTTKTDG</sequence>
<dbReference type="OrthoDB" id="2959328at2759"/>
<comment type="caution">
    <text evidence="1">The sequence shown here is derived from an EMBL/GenBank/DDBJ whole genome shotgun (WGS) entry which is preliminary data.</text>
</comment>
<evidence type="ECO:0000313" key="1">
    <source>
        <dbReference type="EMBL" id="KAJ4490403.1"/>
    </source>
</evidence>
<dbReference type="Proteomes" id="UP001150266">
    <property type="component" value="Unassembled WGS sequence"/>
</dbReference>
<gene>
    <name evidence="1" type="ORF">J3R30DRAFT_3399757</name>
</gene>
<reference evidence="1" key="1">
    <citation type="submission" date="2022-08" db="EMBL/GenBank/DDBJ databases">
        <title>A Global Phylogenomic Analysis of the Shiitake Genus Lentinula.</title>
        <authorList>
            <consortium name="DOE Joint Genome Institute"/>
            <person name="Sierra-Patev S."/>
            <person name="Min B."/>
            <person name="Naranjo-Ortiz M."/>
            <person name="Looney B."/>
            <person name="Konkel Z."/>
            <person name="Slot J.C."/>
            <person name="Sakamoto Y."/>
            <person name="Steenwyk J.L."/>
            <person name="Rokas A."/>
            <person name="Carro J."/>
            <person name="Camarero S."/>
            <person name="Ferreira P."/>
            <person name="Molpeceres G."/>
            <person name="Ruiz-Duenas F.J."/>
            <person name="Serrano A."/>
            <person name="Henrissat B."/>
            <person name="Drula E."/>
            <person name="Hughes K.W."/>
            <person name="Mata J.L."/>
            <person name="Ishikawa N.K."/>
            <person name="Vargas-Isla R."/>
            <person name="Ushijima S."/>
            <person name="Smith C.A."/>
            <person name="Ahrendt S."/>
            <person name="Andreopoulos W."/>
            <person name="He G."/>
            <person name="Labutti K."/>
            <person name="Lipzen A."/>
            <person name="Ng V."/>
            <person name="Riley R."/>
            <person name="Sandor L."/>
            <person name="Barry K."/>
            <person name="Martinez A.T."/>
            <person name="Xiao Y."/>
            <person name="Gibbons J.G."/>
            <person name="Terashima K."/>
            <person name="Grigoriev I.V."/>
            <person name="Hibbett D.S."/>
        </authorList>
    </citation>
    <scope>NUCLEOTIDE SEQUENCE</scope>
    <source>
        <strain evidence="1">JLM2183</strain>
    </source>
</reference>
<proteinExistence type="predicted"/>
<dbReference type="EMBL" id="JAOTPV010000001">
    <property type="protein sequence ID" value="KAJ4490403.1"/>
    <property type="molecule type" value="Genomic_DNA"/>
</dbReference>
<organism evidence="1 2">
    <name type="scientific">Lentinula aciculospora</name>
    <dbReference type="NCBI Taxonomy" id="153920"/>
    <lineage>
        <taxon>Eukaryota</taxon>
        <taxon>Fungi</taxon>
        <taxon>Dikarya</taxon>
        <taxon>Basidiomycota</taxon>
        <taxon>Agaricomycotina</taxon>
        <taxon>Agaricomycetes</taxon>
        <taxon>Agaricomycetidae</taxon>
        <taxon>Agaricales</taxon>
        <taxon>Marasmiineae</taxon>
        <taxon>Omphalotaceae</taxon>
        <taxon>Lentinula</taxon>
    </lineage>
</organism>
<evidence type="ECO:0000313" key="2">
    <source>
        <dbReference type="Proteomes" id="UP001150266"/>
    </source>
</evidence>
<dbReference type="AlphaFoldDB" id="A0A9W9DWZ9"/>
<keyword evidence="2" id="KW-1185">Reference proteome</keyword>
<protein>
    <submittedName>
        <fullName evidence="1">Uncharacterized protein</fullName>
    </submittedName>
</protein>
<name>A0A9W9DWZ9_9AGAR</name>
<accession>A0A9W9DWZ9</accession>